<gene>
    <name evidence="1" type="ORF">N2K95_03240</name>
</gene>
<name>A0ABY5YS12_9MICC</name>
<organism evidence="1 2">
    <name type="scientific">Arthrobacter zhaoxinii</name>
    <dbReference type="NCBI Taxonomy" id="2964616"/>
    <lineage>
        <taxon>Bacteria</taxon>
        <taxon>Bacillati</taxon>
        <taxon>Actinomycetota</taxon>
        <taxon>Actinomycetes</taxon>
        <taxon>Micrococcales</taxon>
        <taxon>Micrococcaceae</taxon>
        <taxon>Arthrobacter</taxon>
    </lineage>
</organism>
<evidence type="ECO:0000313" key="1">
    <source>
        <dbReference type="EMBL" id="UWX97713.1"/>
    </source>
</evidence>
<reference evidence="1" key="1">
    <citation type="submission" date="2022-09" db="EMBL/GenBank/DDBJ databases">
        <title>Novel species in genus Arthrobacter.</title>
        <authorList>
            <person name="Liu Y."/>
        </authorList>
    </citation>
    <scope>NUCLEOTIDE SEQUENCE</scope>
    <source>
        <strain evidence="1">Zg-Y815</strain>
    </source>
</reference>
<keyword evidence="2" id="KW-1185">Reference proteome</keyword>
<evidence type="ECO:0000313" key="2">
    <source>
        <dbReference type="Proteomes" id="UP001059859"/>
    </source>
</evidence>
<sequence>MAQMDEILAVTGEPTGWTTEFGRPWPLEPGNVLTPDACDPENWRTSPYQISLQVLGPGTDDLQADRDAMIRYMEDQGMQISGVFGDPSYPEGVAWTVFGRAADGRTIHYGTGTERRSVILHGECSSHPSMRDGVSQEAP</sequence>
<accession>A0ABY5YS12</accession>
<dbReference type="EMBL" id="CP104275">
    <property type="protein sequence ID" value="UWX97713.1"/>
    <property type="molecule type" value="Genomic_DNA"/>
</dbReference>
<dbReference type="RefSeq" id="WP_260652890.1">
    <property type="nucleotide sequence ID" value="NZ_CP104275.1"/>
</dbReference>
<proteinExistence type="predicted"/>
<protein>
    <submittedName>
        <fullName evidence="1">Uncharacterized protein</fullName>
    </submittedName>
</protein>
<dbReference type="Proteomes" id="UP001059859">
    <property type="component" value="Chromosome"/>
</dbReference>